<dbReference type="AlphaFoldDB" id="K0SN93"/>
<accession>K0SN93</accession>
<feature type="region of interest" description="Disordered" evidence="1">
    <location>
        <begin position="1"/>
        <end position="29"/>
    </location>
</feature>
<feature type="compositionally biased region" description="Basic and acidic residues" evidence="1">
    <location>
        <begin position="15"/>
        <end position="29"/>
    </location>
</feature>
<comment type="caution">
    <text evidence="2">The sequence shown here is derived from an EMBL/GenBank/DDBJ whole genome shotgun (WGS) entry which is preliminary data.</text>
</comment>
<organism evidence="2 3">
    <name type="scientific">Thalassiosira oceanica</name>
    <name type="common">Marine diatom</name>
    <dbReference type="NCBI Taxonomy" id="159749"/>
    <lineage>
        <taxon>Eukaryota</taxon>
        <taxon>Sar</taxon>
        <taxon>Stramenopiles</taxon>
        <taxon>Ochrophyta</taxon>
        <taxon>Bacillariophyta</taxon>
        <taxon>Coscinodiscophyceae</taxon>
        <taxon>Thalassiosirophycidae</taxon>
        <taxon>Thalassiosirales</taxon>
        <taxon>Thalassiosiraceae</taxon>
        <taxon>Thalassiosira</taxon>
    </lineage>
</organism>
<gene>
    <name evidence="2" type="ORF">THAOC_12201</name>
</gene>
<dbReference type="EMBL" id="AGNL01014176">
    <property type="protein sequence ID" value="EJK66840.1"/>
    <property type="molecule type" value="Genomic_DNA"/>
</dbReference>
<evidence type="ECO:0000313" key="3">
    <source>
        <dbReference type="Proteomes" id="UP000266841"/>
    </source>
</evidence>
<reference evidence="2 3" key="1">
    <citation type="journal article" date="2012" name="Genome Biol.">
        <title>Genome and low-iron response of an oceanic diatom adapted to chronic iron limitation.</title>
        <authorList>
            <person name="Lommer M."/>
            <person name="Specht M."/>
            <person name="Roy A.S."/>
            <person name="Kraemer L."/>
            <person name="Andreson R."/>
            <person name="Gutowska M.A."/>
            <person name="Wolf J."/>
            <person name="Bergner S.V."/>
            <person name="Schilhabel M.B."/>
            <person name="Klostermeier U.C."/>
            <person name="Beiko R.G."/>
            <person name="Rosenstiel P."/>
            <person name="Hippler M."/>
            <person name="Laroche J."/>
        </authorList>
    </citation>
    <scope>NUCLEOTIDE SEQUENCE [LARGE SCALE GENOMIC DNA]</scope>
    <source>
        <strain evidence="2 3">CCMP1005</strain>
    </source>
</reference>
<proteinExistence type="predicted"/>
<protein>
    <submittedName>
        <fullName evidence="2">Uncharacterized protein</fullName>
    </submittedName>
</protein>
<evidence type="ECO:0000313" key="2">
    <source>
        <dbReference type="EMBL" id="EJK66840.1"/>
    </source>
</evidence>
<sequence>MIKVFPRKKKKKKRGEREKREREREEREEKVGALSHVDDIVICVVVFDDFDVNLVRMGRTPRLLCSPMQQRGSNSYTASLLFPVPLRRGDEAEQSNSLIGSLCQASAMLLPPNDFNFYL</sequence>
<dbReference type="Proteomes" id="UP000266841">
    <property type="component" value="Unassembled WGS sequence"/>
</dbReference>
<keyword evidence="3" id="KW-1185">Reference proteome</keyword>
<feature type="compositionally biased region" description="Basic residues" evidence="1">
    <location>
        <begin position="1"/>
        <end position="14"/>
    </location>
</feature>
<evidence type="ECO:0000256" key="1">
    <source>
        <dbReference type="SAM" id="MobiDB-lite"/>
    </source>
</evidence>
<name>K0SN93_THAOC</name>